<feature type="transmembrane region" description="Helical" evidence="1">
    <location>
        <begin position="420"/>
        <end position="446"/>
    </location>
</feature>
<protein>
    <submittedName>
        <fullName evidence="2">Pheromone shutdown-related protein TraB</fullName>
    </submittedName>
</protein>
<dbReference type="STRING" id="867904.Metho_2458"/>
<keyword evidence="1" id="KW-0472">Membrane</keyword>
<accession>L0L2R7</accession>
<dbReference type="EMBL" id="CP003362">
    <property type="protein sequence ID" value="AGB50599.1"/>
    <property type="molecule type" value="Genomic_DNA"/>
</dbReference>
<name>L0L2R7_METHD</name>
<dbReference type="Proteomes" id="UP000010866">
    <property type="component" value="Chromosome"/>
</dbReference>
<dbReference type="Pfam" id="PF01963">
    <property type="entry name" value="TraB_PrgY_gumN"/>
    <property type="match status" value="1"/>
</dbReference>
<dbReference type="GeneID" id="14408537"/>
<reference evidence="3" key="1">
    <citation type="submission" date="2012-02" db="EMBL/GenBank/DDBJ databases">
        <title>Complete sequence of chromosome of Methanomethylovorans hollandica DSM 15978.</title>
        <authorList>
            <person name="Lucas S."/>
            <person name="Copeland A."/>
            <person name="Lapidus A."/>
            <person name="Glavina del Rio T."/>
            <person name="Dalin E."/>
            <person name="Tice H."/>
            <person name="Bruce D."/>
            <person name="Goodwin L."/>
            <person name="Pitluck S."/>
            <person name="Peters L."/>
            <person name="Mikhailova N."/>
            <person name="Held B."/>
            <person name="Kyrpides N."/>
            <person name="Mavromatis K."/>
            <person name="Ivanova N."/>
            <person name="Brettin T."/>
            <person name="Detter J.C."/>
            <person name="Han C."/>
            <person name="Larimer F."/>
            <person name="Land M."/>
            <person name="Hauser L."/>
            <person name="Markowitz V."/>
            <person name="Cheng J.-F."/>
            <person name="Hugenholtz P."/>
            <person name="Woyke T."/>
            <person name="Wu D."/>
            <person name="Spring S."/>
            <person name="Schroeder M."/>
            <person name="Brambilla E."/>
            <person name="Klenk H.-P."/>
            <person name="Eisen J.A."/>
        </authorList>
    </citation>
    <scope>NUCLEOTIDE SEQUENCE [LARGE SCALE GENOMIC DNA]</scope>
    <source>
        <strain evidence="3">DSM 15978 / NBRC 107637 / DMS1</strain>
    </source>
</reference>
<keyword evidence="1" id="KW-0812">Transmembrane</keyword>
<organism evidence="2 3">
    <name type="scientific">Methanomethylovorans hollandica (strain DSM 15978 / NBRC 107637 / DMS1)</name>
    <dbReference type="NCBI Taxonomy" id="867904"/>
    <lineage>
        <taxon>Archaea</taxon>
        <taxon>Methanobacteriati</taxon>
        <taxon>Methanobacteriota</taxon>
        <taxon>Stenosarchaea group</taxon>
        <taxon>Methanomicrobia</taxon>
        <taxon>Methanosarcinales</taxon>
        <taxon>Methanosarcinaceae</taxon>
        <taxon>Methanomethylovorans</taxon>
    </lineage>
</organism>
<dbReference type="HOGENOM" id="CLU_032780_1_0_2"/>
<dbReference type="RefSeq" id="WP_015325764.1">
    <property type="nucleotide sequence ID" value="NC_019977.1"/>
</dbReference>
<dbReference type="AlphaFoldDB" id="L0L2R7"/>
<evidence type="ECO:0000313" key="2">
    <source>
        <dbReference type="EMBL" id="AGB50599.1"/>
    </source>
</evidence>
<proteinExistence type="predicted"/>
<feature type="transmembrane region" description="Helical" evidence="1">
    <location>
        <begin position="311"/>
        <end position="334"/>
    </location>
</feature>
<feature type="transmembrane region" description="Helical" evidence="1">
    <location>
        <begin position="340"/>
        <end position="359"/>
    </location>
</feature>
<dbReference type="NCBIfam" id="TIGR00261">
    <property type="entry name" value="traB"/>
    <property type="match status" value="1"/>
</dbReference>
<dbReference type="PANTHER" id="PTHR21530:SF7">
    <property type="entry name" value="TRAB DOMAIN-CONTAINING PROTEIN"/>
    <property type="match status" value="1"/>
</dbReference>
<evidence type="ECO:0000313" key="3">
    <source>
        <dbReference type="Proteomes" id="UP000010866"/>
    </source>
</evidence>
<keyword evidence="3" id="KW-1185">Reference proteome</keyword>
<dbReference type="PANTHER" id="PTHR21530">
    <property type="entry name" value="PHEROMONE SHUTDOWN PROTEIN"/>
    <property type="match status" value="1"/>
</dbReference>
<sequence length="470" mass="51297">MTRSYNEDNLNISAPNPDNITTSSRDLFIYNSDSSGNSGTVITDTCPPENQQDCYGKFSPSSGEHHIIEPSRIIIIGTAHVSEKSVAEVNEAIEREKPDIVAVELCKPRYDSLKGKTTDTDVPIKEILKGGKIYQYMIHMLLAHVQKKFADEMGVQPGAEMIKAIDAAEEHGARIALIDRDVQVTLQRFWNKMGFIEKLKMLAGLVAAVLGIGGTKDIDMDTITNQDIVTMLVEEFRGTSPNAVKVLIDERDAYMASNLIRLASGGGKKIIAVVGAGHRAGIQNYLIHPETLPRPESVEAIPKKRFSFFKIFGLIMLAIPLGAFALLLISGVSLKTLGIVFIWWFLITGGLSALGTALARGHPYSILTSFLVAWMTTLNPAVAAGWYAGLREAKYRNPTTRDLKNLVEAESMKDMMKNNFFRVLLVTSLANLGAMVGSIVGAYVILQILGIEAKDFLESALRAGLAVLGL</sequence>
<dbReference type="InterPro" id="IPR002816">
    <property type="entry name" value="TraB/PrgY/GumN_fam"/>
</dbReference>
<dbReference type="CDD" id="cd14726">
    <property type="entry name" value="TraB_PrgY-like"/>
    <property type="match status" value="1"/>
</dbReference>
<dbReference type="KEGG" id="mhz:Metho_2458"/>
<dbReference type="InterPro" id="IPR046345">
    <property type="entry name" value="TraB_PrgY-like"/>
</dbReference>
<feature type="transmembrane region" description="Helical" evidence="1">
    <location>
        <begin position="366"/>
        <end position="388"/>
    </location>
</feature>
<gene>
    <name evidence="2" type="ordered locus">Metho_2458</name>
</gene>
<evidence type="ECO:0000256" key="1">
    <source>
        <dbReference type="SAM" id="Phobius"/>
    </source>
</evidence>
<dbReference type="InterPro" id="IPR005230">
    <property type="entry name" value="TraB_bac"/>
</dbReference>
<keyword evidence="1" id="KW-1133">Transmembrane helix</keyword>